<evidence type="ECO:0000259" key="2">
    <source>
        <dbReference type="Pfam" id="PF02470"/>
    </source>
</evidence>
<evidence type="ECO:0000313" key="5">
    <source>
        <dbReference type="Proteomes" id="UP000006892"/>
    </source>
</evidence>
<dbReference type="GO" id="GO:0005576">
    <property type="term" value="C:extracellular region"/>
    <property type="evidence" value="ECO:0007669"/>
    <property type="project" value="TreeGrafter"/>
</dbReference>
<dbReference type="PANTHER" id="PTHR33371">
    <property type="entry name" value="INTERMEMBRANE PHOSPHOLIPID TRANSPORT SYSTEM BINDING PROTEIN MLAD-RELATED"/>
    <property type="match status" value="1"/>
</dbReference>
<keyword evidence="1" id="KW-0472">Membrane</keyword>
<protein>
    <submittedName>
        <fullName evidence="4">Mce family protein Mce3</fullName>
    </submittedName>
</protein>
<dbReference type="InterPro" id="IPR052336">
    <property type="entry name" value="MlaD_Phospholipid_Transporter"/>
</dbReference>
<dbReference type="PANTHER" id="PTHR33371:SF16">
    <property type="entry name" value="MCE-FAMILY PROTEIN MCE3F"/>
    <property type="match status" value="1"/>
</dbReference>
<dbReference type="AlphaFoldDB" id="A0A3S5Y3F3"/>
<dbReference type="Pfam" id="PF11887">
    <property type="entry name" value="Mce4_CUP1"/>
    <property type="match status" value="1"/>
</dbReference>
<evidence type="ECO:0000256" key="1">
    <source>
        <dbReference type="SAM" id="Phobius"/>
    </source>
</evidence>
<dbReference type="InterPro" id="IPR003399">
    <property type="entry name" value="Mce/MlaD"/>
</dbReference>
<dbReference type="Proteomes" id="UP001154400">
    <property type="component" value="Chromosome"/>
</dbReference>
<reference evidence="4" key="1">
    <citation type="journal article" date="2010" name="PLoS Genet.">
        <title>The genome of a pathogenic rhodococcus: cooptive virulence underpinned by key gene acquisitions.</title>
        <authorList>
            <person name="Letek M."/>
            <person name="Gonzalez P."/>
            <person name="Macarthur I."/>
            <person name="Rodriguez H."/>
            <person name="Freeman T.C."/>
            <person name="Valero-Rello A."/>
            <person name="Blanco M."/>
            <person name="Buckley T."/>
            <person name="Cherevach I."/>
            <person name="Fahey R."/>
            <person name="Hapeshi A."/>
            <person name="Holdstock J."/>
            <person name="Leadon D."/>
            <person name="Navas J."/>
            <person name="Ocampo A."/>
            <person name="Quail M.A."/>
            <person name="Sanders M."/>
            <person name="Scortti M.M."/>
            <person name="Prescott J.F."/>
            <person name="Fogarty U."/>
            <person name="Meijer W.G."/>
            <person name="Parkhill J."/>
            <person name="Bentley S.D."/>
            <person name="Vazquez-Boland J.A."/>
        </authorList>
    </citation>
    <scope>NUCLEOTIDE SEQUENCE [LARGE SCALE GENOMIC DNA]</scope>
    <source>
        <strain evidence="4 5">103S</strain>
    </source>
</reference>
<feature type="domain" description="Mammalian cell entry C-terminal" evidence="3">
    <location>
        <begin position="123"/>
        <end position="303"/>
    </location>
</feature>
<name>A0A3S5Y3F3_RHOH1</name>
<dbReference type="KEGG" id="req:REQ_09430"/>
<gene>
    <name evidence="4" type="primary">mce3</name>
    <name evidence="4" type="ordered locus">REQ_09430</name>
</gene>
<dbReference type="InterPro" id="IPR024516">
    <property type="entry name" value="Mce_C"/>
</dbReference>
<accession>A0A3S5Y3F3</accession>
<evidence type="ECO:0000313" key="4">
    <source>
        <dbReference type="EMBL" id="CBH47051.1"/>
    </source>
</evidence>
<dbReference type="EMBL" id="FN563149">
    <property type="protein sequence ID" value="CBH47051.1"/>
    <property type="molecule type" value="Genomic_DNA"/>
</dbReference>
<evidence type="ECO:0000259" key="3">
    <source>
        <dbReference type="Pfam" id="PF11887"/>
    </source>
</evidence>
<keyword evidence="1" id="KW-1133">Transmembrane helix</keyword>
<keyword evidence="1" id="KW-0812">Transmembrane</keyword>
<feature type="domain" description="Mce/MlaD" evidence="2">
    <location>
        <begin position="41"/>
        <end position="116"/>
    </location>
</feature>
<organism evidence="4">
    <name type="scientific">Rhodococcus hoagii (strain 103S)</name>
    <name type="common">Rhodococcus equi</name>
    <dbReference type="NCBI Taxonomy" id="685727"/>
    <lineage>
        <taxon>Bacteria</taxon>
        <taxon>Bacillati</taxon>
        <taxon>Actinomycetota</taxon>
        <taxon>Actinomycetes</taxon>
        <taxon>Mycobacteriales</taxon>
        <taxon>Nocardiaceae</taxon>
        <taxon>Prescottella</taxon>
    </lineage>
</organism>
<dbReference type="RefSeq" id="WP_013415016.1">
    <property type="nucleotide sequence ID" value="NC_014659.1"/>
</dbReference>
<dbReference type="NCBIfam" id="TIGR00996">
    <property type="entry name" value="Mtu_fam_mce"/>
    <property type="match status" value="1"/>
</dbReference>
<dbReference type="Pfam" id="PF02470">
    <property type="entry name" value="MlaD"/>
    <property type="match status" value="1"/>
</dbReference>
<proteinExistence type="predicted"/>
<feature type="transmembrane region" description="Helical" evidence="1">
    <location>
        <begin position="12"/>
        <end position="31"/>
    </location>
</feature>
<dbReference type="InterPro" id="IPR005693">
    <property type="entry name" value="Mce"/>
</dbReference>
<sequence>MNMVSRLARGQIAAFLILAVVSIVFVGGKYARLDNLLGFGQYSVFVDLPTSGGIFSNAEVTYRGVPVGRVGDLQLTADGVRVELRLDDGGPQVPASAAAVVANRSAIGEQYVDLQPTGSDGPYLAEGSVIDRKDTTAPTPVENLVASVDAFARSVPADRLHTVATELGKAFDGQGDNLQAVVDSLNAFTREASDALPQTLDLIGDGRTVLDSQAGQASSIRSFSADLDALAAQLRSSDPDVRKLIGTGTATSDQVGALVRESGADLTEVLSNTQQVTSLAPGREPYLRSMLQLLPALPVAARAVAPGDGTIHFGIILETNNPPACTVGYESTHEILADMKRRDPDFDDTRDDFPFASDVRCLAPQGSVTGVRSAERAALADPNVAQPWDDKPKVAPDALNFNPIATQLATVMGLVPPR</sequence>